<evidence type="ECO:0000259" key="6">
    <source>
        <dbReference type="Pfam" id="PF02465"/>
    </source>
</evidence>
<keyword evidence="8" id="KW-0966">Cell projection</keyword>
<reference evidence="8 9" key="1">
    <citation type="submission" date="2023-03" db="EMBL/GenBank/DDBJ databases">
        <title>Bacillus Genome Sequencing.</title>
        <authorList>
            <person name="Dunlap C."/>
        </authorList>
    </citation>
    <scope>NUCLEOTIDE SEQUENCE [LARGE SCALE GENOMIC DNA]</scope>
    <source>
        <strain evidence="8 9">NRS-52</strain>
    </source>
</reference>
<keyword evidence="8" id="KW-0969">Cilium</keyword>
<evidence type="ECO:0000256" key="1">
    <source>
        <dbReference type="ARBA" id="ARBA00009764"/>
    </source>
</evidence>
<keyword evidence="3 5" id="KW-0175">Coiled coil</keyword>
<dbReference type="EMBL" id="JARTLD010000034">
    <property type="protein sequence ID" value="MED5018442.1"/>
    <property type="molecule type" value="Genomic_DNA"/>
</dbReference>
<dbReference type="PANTHER" id="PTHR30288:SF0">
    <property type="entry name" value="FLAGELLAR HOOK-ASSOCIATED PROTEIN 2"/>
    <property type="match status" value="1"/>
</dbReference>
<dbReference type="Proteomes" id="UP001343257">
    <property type="component" value="Unassembled WGS sequence"/>
</dbReference>
<evidence type="ECO:0000256" key="3">
    <source>
        <dbReference type="ARBA" id="ARBA00023054"/>
    </source>
</evidence>
<dbReference type="Pfam" id="PF07195">
    <property type="entry name" value="FliD_C"/>
    <property type="match status" value="1"/>
</dbReference>
<evidence type="ECO:0000259" key="7">
    <source>
        <dbReference type="Pfam" id="PF07195"/>
    </source>
</evidence>
<keyword evidence="5" id="KW-0964">Secreted</keyword>
<dbReference type="PANTHER" id="PTHR30288">
    <property type="entry name" value="FLAGELLAR CAP/ASSEMBLY PROTEIN FLID"/>
    <property type="match status" value="1"/>
</dbReference>
<keyword evidence="9" id="KW-1185">Reference proteome</keyword>
<feature type="domain" description="Flagellar hook-associated protein 2 C-terminal" evidence="7">
    <location>
        <begin position="215"/>
        <end position="459"/>
    </location>
</feature>
<organism evidence="8 9">
    <name type="scientific">Paenibacillus chibensis</name>
    <dbReference type="NCBI Taxonomy" id="59846"/>
    <lineage>
        <taxon>Bacteria</taxon>
        <taxon>Bacillati</taxon>
        <taxon>Bacillota</taxon>
        <taxon>Bacilli</taxon>
        <taxon>Bacillales</taxon>
        <taxon>Paenibacillaceae</taxon>
        <taxon>Paenibacillus</taxon>
    </lineage>
</organism>
<dbReference type="InterPro" id="IPR003481">
    <property type="entry name" value="FliD_N"/>
</dbReference>
<dbReference type="Pfam" id="PF02465">
    <property type="entry name" value="FliD_N"/>
    <property type="match status" value="1"/>
</dbReference>
<dbReference type="RefSeq" id="WP_328278719.1">
    <property type="nucleotide sequence ID" value="NZ_JARTLD010000034.1"/>
</dbReference>
<feature type="coiled-coil region" evidence="5">
    <location>
        <begin position="433"/>
        <end position="460"/>
    </location>
</feature>
<evidence type="ECO:0000256" key="4">
    <source>
        <dbReference type="ARBA" id="ARBA00023143"/>
    </source>
</evidence>
<comment type="caution">
    <text evidence="8">The sequence shown here is derived from an EMBL/GenBank/DDBJ whole genome shotgun (WGS) entry which is preliminary data.</text>
</comment>
<evidence type="ECO:0000313" key="8">
    <source>
        <dbReference type="EMBL" id="MED5018442.1"/>
    </source>
</evidence>
<comment type="subunit">
    <text evidence="2 5">Homopentamer.</text>
</comment>
<gene>
    <name evidence="8" type="primary">fliD</name>
    <name evidence="8" type="ORF">P9847_14125</name>
</gene>
<proteinExistence type="inferred from homology"/>
<evidence type="ECO:0000313" key="9">
    <source>
        <dbReference type="Proteomes" id="UP001343257"/>
    </source>
</evidence>
<protein>
    <recommendedName>
        <fullName evidence="5">Flagellar hook-associated protein 2</fullName>
        <shortName evidence="5">HAP2</shortName>
    </recommendedName>
    <alternativeName>
        <fullName evidence="5">Flagellar cap protein</fullName>
    </alternativeName>
</protein>
<keyword evidence="8" id="KW-0282">Flagellum</keyword>
<comment type="subcellular location">
    <subcellularLocation>
        <location evidence="5">Secreted</location>
    </subcellularLocation>
    <subcellularLocation>
        <location evidence="5">Bacterial flagellum</location>
    </subcellularLocation>
</comment>
<dbReference type="InterPro" id="IPR010809">
    <property type="entry name" value="FliD_C"/>
</dbReference>
<keyword evidence="4 5" id="KW-0975">Bacterial flagellum</keyword>
<evidence type="ECO:0000256" key="5">
    <source>
        <dbReference type="RuleBase" id="RU362066"/>
    </source>
</evidence>
<sequence length="477" mass="50904">MATSTTGGITGLASGFDSASYISAIMKQESAPLDKLQVKIDNNNAYKNFFTALNTKLSTLKDAVQALGDLDAFKGMAATNSNSSVLSAVAGDGAVSGNYTIKVNSLVSSQVSASKGFSAADKVGEGSNPLKISINGKDFSLGNAGDDMETALNNVAKLINADTDIKITASVIQTEPGKKSLVLTSAEPGAAGSFSLDNSALWQKNSDGGIELQKASNANFTINGLPMSSATNEIKDAIPGLTLNLTDTGTSTVKVSQDTSKLVDKVDKFVNAYNDIVTTIRNNTKKSQTNSDGSLSLTLQGDPMLRDILTQLNNWMGAKVGDDKSAFQLFSQIGLEIDKGVTSSSLMTGTITFDKDLFAKKLTENPTAVENMFKGEVIQSKDKDGNDITVSFTEMFSNNLKDWTNSVDGMITSKIKGYDSEISYVTNQMTSMKERLDKREETLKKQYANLEVVMSTLNNQKSWLTSQFNALTNSSSK</sequence>
<comment type="function">
    <text evidence="5">Required for morphogenesis and for the elongation of the flagellar filament by facilitating polymerization of the flagellin monomers at the tip of growing filament. Forms a capping structure, which prevents flagellin subunits (transported through the central channel of the flagellum) from leaking out without polymerization at the distal end.</text>
</comment>
<dbReference type="InterPro" id="IPR040026">
    <property type="entry name" value="FliD"/>
</dbReference>
<name>A0ABU6PUG8_9BACL</name>
<accession>A0ABU6PUG8</accession>
<evidence type="ECO:0000256" key="2">
    <source>
        <dbReference type="ARBA" id="ARBA00011255"/>
    </source>
</evidence>
<comment type="similarity">
    <text evidence="1 5">Belongs to the FliD family.</text>
</comment>
<feature type="domain" description="Flagellar hook-associated protein 2 N-terminal" evidence="6">
    <location>
        <begin position="14"/>
        <end position="110"/>
    </location>
</feature>